<comment type="caution">
    <text evidence="1">The sequence shown here is derived from an EMBL/GenBank/DDBJ whole genome shotgun (WGS) entry which is preliminary data.</text>
</comment>
<gene>
    <name evidence="1" type="ORF">Q4Q35_09020</name>
</gene>
<evidence type="ECO:0000313" key="2">
    <source>
        <dbReference type="Proteomes" id="UP001176883"/>
    </source>
</evidence>
<evidence type="ECO:0000313" key="1">
    <source>
        <dbReference type="EMBL" id="MDO5969950.1"/>
    </source>
</evidence>
<dbReference type="RefSeq" id="WP_303277643.1">
    <property type="nucleotide sequence ID" value="NZ_JAUOEK010000101.1"/>
</dbReference>
<keyword evidence="2" id="KW-1185">Reference proteome</keyword>
<name>A0ABT8WA02_9FLAO</name>
<organism evidence="1 2">
    <name type="scientific">Flavivirga aquimarina</name>
    <dbReference type="NCBI Taxonomy" id="2027862"/>
    <lineage>
        <taxon>Bacteria</taxon>
        <taxon>Pseudomonadati</taxon>
        <taxon>Bacteroidota</taxon>
        <taxon>Flavobacteriia</taxon>
        <taxon>Flavobacteriales</taxon>
        <taxon>Flavobacteriaceae</taxon>
        <taxon>Flavivirga</taxon>
    </lineage>
</organism>
<evidence type="ECO:0008006" key="3">
    <source>
        <dbReference type="Google" id="ProtNLM"/>
    </source>
</evidence>
<protein>
    <recommendedName>
        <fullName evidence="3">Lipoprotein</fullName>
    </recommendedName>
</protein>
<sequence>MKNSLVILVVTLLFACGKSNEMEEQYNLDVGLEFSVLNSQNEDILNPENPNHLDVANIKLLYVINGEKQEVYNPNLDNPRNFMIYKHENEYRIKITLNHSETSGKSITYIQWNDSDVDTIEVNINRTQNSILQDEIWLNGKQVWQRGDNTIDPYFVLRK</sequence>
<dbReference type="PROSITE" id="PS51257">
    <property type="entry name" value="PROKAR_LIPOPROTEIN"/>
    <property type="match status" value="1"/>
</dbReference>
<accession>A0ABT8WA02</accession>
<dbReference type="Proteomes" id="UP001176883">
    <property type="component" value="Unassembled WGS sequence"/>
</dbReference>
<reference evidence="1" key="1">
    <citation type="submission" date="2023-07" db="EMBL/GenBank/DDBJ databases">
        <title>Two novel species in the genus Flavivirga.</title>
        <authorList>
            <person name="Kwon K."/>
        </authorList>
    </citation>
    <scope>NUCLEOTIDE SEQUENCE</scope>
    <source>
        <strain evidence="1">KCTC 52353</strain>
    </source>
</reference>
<proteinExistence type="predicted"/>
<dbReference type="EMBL" id="JAUOEK010000101">
    <property type="protein sequence ID" value="MDO5969950.1"/>
    <property type="molecule type" value="Genomic_DNA"/>
</dbReference>